<reference evidence="2 3" key="1">
    <citation type="submission" date="2018-04" db="EMBL/GenBank/DDBJ databases">
        <title>Genomic Encyclopedia of Archaeal and Bacterial Type Strains, Phase II (KMG-II): from individual species to whole genera.</title>
        <authorList>
            <person name="Goeker M."/>
        </authorList>
    </citation>
    <scope>NUCLEOTIDE SEQUENCE [LARGE SCALE GENOMIC DNA]</scope>
    <source>
        <strain evidence="2 3">DSM 26809</strain>
    </source>
</reference>
<sequence>MTLRKVISVAWLALLLVLAGGLLWYNQYRYSLPTPVPASYRPIANGKLIPLEASFGQGNGKPTFIHFFNPDCPCSRFNIDHFKSLVTQYGQQVNFAVVVLSKYPYNIADFKKKYNIDVPVSTDGRIAVQCGVYSTPQAVILTRDQKLYYRGNYNRSRYCADEQTAYAKQALTGYLAGDLPMHFNRFALTAYGCQAPGCYK</sequence>
<dbReference type="InterPro" id="IPR045494">
    <property type="entry name" value="DUF6436"/>
</dbReference>
<dbReference type="PROSITE" id="PS51352">
    <property type="entry name" value="THIOREDOXIN_2"/>
    <property type="match status" value="1"/>
</dbReference>
<name>A0A2T5JBM1_9SPHI</name>
<dbReference type="AlphaFoldDB" id="A0A2T5JBM1"/>
<organism evidence="2 3">
    <name type="scientific">Mucilaginibacter yixingensis</name>
    <dbReference type="NCBI Taxonomy" id="1295612"/>
    <lineage>
        <taxon>Bacteria</taxon>
        <taxon>Pseudomonadati</taxon>
        <taxon>Bacteroidota</taxon>
        <taxon>Sphingobacteriia</taxon>
        <taxon>Sphingobacteriales</taxon>
        <taxon>Sphingobacteriaceae</taxon>
        <taxon>Mucilaginibacter</taxon>
    </lineage>
</organism>
<dbReference type="InterPro" id="IPR036249">
    <property type="entry name" value="Thioredoxin-like_sf"/>
</dbReference>
<evidence type="ECO:0000259" key="1">
    <source>
        <dbReference type="PROSITE" id="PS51352"/>
    </source>
</evidence>
<proteinExistence type="predicted"/>
<dbReference type="RefSeq" id="WP_245917031.1">
    <property type="nucleotide sequence ID" value="NZ_CP160205.1"/>
</dbReference>
<accession>A0A2T5JBM1</accession>
<dbReference type="InterPro" id="IPR013766">
    <property type="entry name" value="Thioredoxin_domain"/>
</dbReference>
<feature type="domain" description="Thioredoxin" evidence="1">
    <location>
        <begin position="30"/>
        <end position="172"/>
    </location>
</feature>
<evidence type="ECO:0000313" key="3">
    <source>
        <dbReference type="Proteomes" id="UP000244168"/>
    </source>
</evidence>
<dbReference type="EMBL" id="QAOQ01000003">
    <property type="protein sequence ID" value="PTQ98263.1"/>
    <property type="molecule type" value="Genomic_DNA"/>
</dbReference>
<dbReference type="Gene3D" id="3.40.30.10">
    <property type="entry name" value="Glutaredoxin"/>
    <property type="match status" value="1"/>
</dbReference>
<dbReference type="Pfam" id="PF20029">
    <property type="entry name" value="DUF6436"/>
    <property type="match status" value="1"/>
</dbReference>
<evidence type="ECO:0000313" key="2">
    <source>
        <dbReference type="EMBL" id="PTQ98263.1"/>
    </source>
</evidence>
<keyword evidence="3" id="KW-1185">Reference proteome</keyword>
<dbReference type="SUPFAM" id="SSF52833">
    <property type="entry name" value="Thioredoxin-like"/>
    <property type="match status" value="1"/>
</dbReference>
<dbReference type="Proteomes" id="UP000244168">
    <property type="component" value="Unassembled WGS sequence"/>
</dbReference>
<gene>
    <name evidence="2" type="ORF">C8P68_103424</name>
</gene>
<protein>
    <submittedName>
        <fullName evidence="2">AhpC/TSA family protein</fullName>
    </submittedName>
</protein>
<comment type="caution">
    <text evidence="2">The sequence shown here is derived from an EMBL/GenBank/DDBJ whole genome shotgun (WGS) entry which is preliminary data.</text>
</comment>